<dbReference type="Proteomes" id="UP000199152">
    <property type="component" value="Unassembled WGS sequence"/>
</dbReference>
<organism evidence="1 2">
    <name type="scientific">Geodermatophilus ruber</name>
    <dbReference type="NCBI Taxonomy" id="504800"/>
    <lineage>
        <taxon>Bacteria</taxon>
        <taxon>Bacillati</taxon>
        <taxon>Actinomycetota</taxon>
        <taxon>Actinomycetes</taxon>
        <taxon>Geodermatophilales</taxon>
        <taxon>Geodermatophilaceae</taxon>
        <taxon>Geodermatophilus</taxon>
    </lineage>
</organism>
<protein>
    <submittedName>
        <fullName evidence="1">Uncharacterized protein</fullName>
    </submittedName>
</protein>
<dbReference type="RefSeq" id="WP_091325630.1">
    <property type="nucleotide sequence ID" value="NZ_FOSW01000008.1"/>
</dbReference>
<dbReference type="InParanoid" id="A0A1I4G1U2"/>
<sequence length="69" mass="7382">MAESCAEDDLVLPPVPLATGRRVDLDGTSRRVARVELVVSTEDGGELRIPLEHHHGGWWAPADRSGPAG</sequence>
<proteinExistence type="predicted"/>
<dbReference type="EMBL" id="FOSW01000008">
    <property type="protein sequence ID" value="SFL23500.1"/>
    <property type="molecule type" value="Genomic_DNA"/>
</dbReference>
<dbReference type="OrthoDB" id="5193776at2"/>
<keyword evidence="2" id="KW-1185">Reference proteome</keyword>
<reference evidence="1 2" key="1">
    <citation type="submission" date="2016-10" db="EMBL/GenBank/DDBJ databases">
        <authorList>
            <person name="de Groot N.N."/>
        </authorList>
    </citation>
    <scope>NUCLEOTIDE SEQUENCE [LARGE SCALE GENOMIC DNA]</scope>
    <source>
        <strain evidence="1 2">DSM 45317</strain>
    </source>
</reference>
<evidence type="ECO:0000313" key="1">
    <source>
        <dbReference type="EMBL" id="SFL23500.1"/>
    </source>
</evidence>
<accession>A0A1I4G1U2</accession>
<gene>
    <name evidence="1" type="ORF">SAMN04488085_10890</name>
</gene>
<name>A0A1I4G1U2_9ACTN</name>
<dbReference type="AlphaFoldDB" id="A0A1I4G1U2"/>
<evidence type="ECO:0000313" key="2">
    <source>
        <dbReference type="Proteomes" id="UP000199152"/>
    </source>
</evidence>